<evidence type="ECO:0000313" key="2">
    <source>
        <dbReference type="EMBL" id="KAF2766878.1"/>
    </source>
</evidence>
<accession>A0A6G1L373</accession>
<protein>
    <recommendedName>
        <fullName evidence="4">BTB domain-containing protein</fullName>
    </recommendedName>
</protein>
<dbReference type="PANTHER" id="PTHR47843:SF5">
    <property type="entry name" value="BTB_POZ DOMAIN PROTEIN"/>
    <property type="match status" value="1"/>
</dbReference>
<name>A0A6G1L373_9PEZI</name>
<evidence type="ECO:0000256" key="1">
    <source>
        <dbReference type="SAM" id="MobiDB-lite"/>
    </source>
</evidence>
<evidence type="ECO:0000313" key="3">
    <source>
        <dbReference type="Proteomes" id="UP000799436"/>
    </source>
</evidence>
<sequence length="253" mass="27482">MPPASEYWPNSQTTKPTPNSATSPSPAARKMESPPARPLPPLPGASEMEAKSRRVDLSDQDPACVEGLIHYLYRLSYGFTTIIKYAKSPLLYHVQMCVLADKYDVQPLKQLAAARFKEMAKKEYAGAQFAEAAAEAFEVAGATAEICEAVAELAVEHRLLAPSNGDGAELRGVAKGCPEMLMAVLGRMQEVGSDVRKEGPELQVEVRYKCPGCDFSFSGKSFEFRCGGRSRSDVKLALGRHDGASCRLGEIQH</sequence>
<feature type="compositionally biased region" description="Low complexity" evidence="1">
    <location>
        <begin position="13"/>
        <end position="28"/>
    </location>
</feature>
<dbReference type="PANTHER" id="PTHR47843">
    <property type="entry name" value="BTB DOMAIN-CONTAINING PROTEIN-RELATED"/>
    <property type="match status" value="1"/>
</dbReference>
<organism evidence="2 3">
    <name type="scientific">Teratosphaeria nubilosa</name>
    <dbReference type="NCBI Taxonomy" id="161662"/>
    <lineage>
        <taxon>Eukaryota</taxon>
        <taxon>Fungi</taxon>
        <taxon>Dikarya</taxon>
        <taxon>Ascomycota</taxon>
        <taxon>Pezizomycotina</taxon>
        <taxon>Dothideomycetes</taxon>
        <taxon>Dothideomycetidae</taxon>
        <taxon>Mycosphaerellales</taxon>
        <taxon>Teratosphaeriaceae</taxon>
        <taxon>Teratosphaeria</taxon>
    </lineage>
</organism>
<reference evidence="2" key="1">
    <citation type="journal article" date="2020" name="Stud. Mycol.">
        <title>101 Dothideomycetes genomes: a test case for predicting lifestyles and emergence of pathogens.</title>
        <authorList>
            <person name="Haridas S."/>
            <person name="Albert R."/>
            <person name="Binder M."/>
            <person name="Bloem J."/>
            <person name="Labutti K."/>
            <person name="Salamov A."/>
            <person name="Andreopoulos B."/>
            <person name="Baker S."/>
            <person name="Barry K."/>
            <person name="Bills G."/>
            <person name="Bluhm B."/>
            <person name="Cannon C."/>
            <person name="Castanera R."/>
            <person name="Culley D."/>
            <person name="Daum C."/>
            <person name="Ezra D."/>
            <person name="Gonzalez J."/>
            <person name="Henrissat B."/>
            <person name="Kuo A."/>
            <person name="Liang C."/>
            <person name="Lipzen A."/>
            <person name="Lutzoni F."/>
            <person name="Magnuson J."/>
            <person name="Mondo S."/>
            <person name="Nolan M."/>
            <person name="Ohm R."/>
            <person name="Pangilinan J."/>
            <person name="Park H.-J."/>
            <person name="Ramirez L."/>
            <person name="Alfaro M."/>
            <person name="Sun H."/>
            <person name="Tritt A."/>
            <person name="Yoshinaga Y."/>
            <person name="Zwiers L.-H."/>
            <person name="Turgeon B."/>
            <person name="Goodwin S."/>
            <person name="Spatafora J."/>
            <person name="Crous P."/>
            <person name="Grigoriev I."/>
        </authorList>
    </citation>
    <scope>NUCLEOTIDE SEQUENCE</scope>
    <source>
        <strain evidence="2">CBS 116005</strain>
    </source>
</reference>
<dbReference type="Gene3D" id="3.30.710.10">
    <property type="entry name" value="Potassium Channel Kv1.1, Chain A"/>
    <property type="match status" value="1"/>
</dbReference>
<dbReference type="EMBL" id="ML995864">
    <property type="protein sequence ID" value="KAF2766878.1"/>
    <property type="molecule type" value="Genomic_DNA"/>
</dbReference>
<evidence type="ECO:0008006" key="4">
    <source>
        <dbReference type="Google" id="ProtNLM"/>
    </source>
</evidence>
<proteinExistence type="predicted"/>
<feature type="compositionally biased region" description="Basic and acidic residues" evidence="1">
    <location>
        <begin position="48"/>
        <end position="57"/>
    </location>
</feature>
<dbReference type="AlphaFoldDB" id="A0A6G1L373"/>
<dbReference type="InterPro" id="IPR011333">
    <property type="entry name" value="SKP1/BTB/POZ_sf"/>
</dbReference>
<dbReference type="Proteomes" id="UP000799436">
    <property type="component" value="Unassembled WGS sequence"/>
</dbReference>
<feature type="region of interest" description="Disordered" evidence="1">
    <location>
        <begin position="1"/>
        <end position="57"/>
    </location>
</feature>
<gene>
    <name evidence="2" type="ORF">EJ03DRAFT_353531</name>
</gene>
<keyword evidence="3" id="KW-1185">Reference proteome</keyword>
<dbReference type="OrthoDB" id="6359816at2759"/>